<keyword evidence="11" id="KW-0393">Immunoglobulin domain</keyword>
<evidence type="ECO:0000256" key="11">
    <source>
        <dbReference type="ARBA" id="ARBA00023319"/>
    </source>
</evidence>
<proteinExistence type="inferred from homology"/>
<evidence type="ECO:0000256" key="9">
    <source>
        <dbReference type="ARBA" id="ARBA00023170"/>
    </source>
</evidence>
<dbReference type="InterPro" id="IPR003529">
    <property type="entry name" value="Hematopoietin_rcpt_Gp130_CS"/>
</dbReference>
<evidence type="ECO:0000256" key="5">
    <source>
        <dbReference type="ARBA" id="ARBA00022737"/>
    </source>
</evidence>
<dbReference type="SMART" id="SM00409">
    <property type="entry name" value="IG"/>
    <property type="match status" value="3"/>
</dbReference>
<dbReference type="PANTHER" id="PTHR45080">
    <property type="entry name" value="CONTACTIN 5"/>
    <property type="match status" value="1"/>
</dbReference>
<feature type="domain" description="Ig-like" evidence="12">
    <location>
        <begin position="32"/>
        <end position="127"/>
    </location>
</feature>
<evidence type="ECO:0000259" key="13">
    <source>
        <dbReference type="PROSITE" id="PS50853"/>
    </source>
</evidence>
<evidence type="ECO:0000256" key="6">
    <source>
        <dbReference type="ARBA" id="ARBA00022989"/>
    </source>
</evidence>
<dbReference type="InterPro" id="IPR050958">
    <property type="entry name" value="Cell_Adh-Cytoskel_Orgn"/>
</dbReference>
<dbReference type="PROSITE" id="PS01353">
    <property type="entry name" value="HEMATOPO_REC_L_F2"/>
    <property type="match status" value="1"/>
</dbReference>
<keyword evidence="5" id="KW-0677">Repeat</keyword>
<dbReference type="SMART" id="SM00060">
    <property type="entry name" value="FN3"/>
    <property type="match status" value="1"/>
</dbReference>
<comment type="subcellular location">
    <subcellularLocation>
        <location evidence="1">Membrane</location>
        <topology evidence="1">Single-pass type I membrane protein</topology>
    </subcellularLocation>
</comment>
<keyword evidence="8" id="KW-1015">Disulfide bond</keyword>
<dbReference type="Pfam" id="PF13927">
    <property type="entry name" value="Ig_3"/>
    <property type="match status" value="2"/>
</dbReference>
<dbReference type="SMART" id="SM00408">
    <property type="entry name" value="IGc2"/>
    <property type="match status" value="3"/>
</dbReference>
<feature type="domain" description="Ig-like" evidence="12">
    <location>
        <begin position="131"/>
        <end position="216"/>
    </location>
</feature>
<keyword evidence="10" id="KW-0325">Glycoprotein</keyword>
<dbReference type="PROSITE" id="PS50853">
    <property type="entry name" value="FN3"/>
    <property type="match status" value="1"/>
</dbReference>
<keyword evidence="4" id="KW-0732">Signal</keyword>
<comment type="similarity">
    <text evidence="2">Belongs to the type I cytokine receptor family. Type 2 subfamily.</text>
</comment>
<name>A0ABM1RWT3_LIMPO</name>
<accession>A0ABM1RWT3</accession>
<dbReference type="Gene3D" id="2.60.40.10">
    <property type="entry name" value="Immunoglobulins"/>
    <property type="match status" value="4"/>
</dbReference>
<dbReference type="InterPro" id="IPR036179">
    <property type="entry name" value="Ig-like_dom_sf"/>
</dbReference>
<dbReference type="InterPro" id="IPR003961">
    <property type="entry name" value="FN3_dom"/>
</dbReference>
<organism evidence="14 15">
    <name type="scientific">Limulus polyphemus</name>
    <name type="common">Atlantic horseshoe crab</name>
    <dbReference type="NCBI Taxonomy" id="6850"/>
    <lineage>
        <taxon>Eukaryota</taxon>
        <taxon>Metazoa</taxon>
        <taxon>Ecdysozoa</taxon>
        <taxon>Arthropoda</taxon>
        <taxon>Chelicerata</taxon>
        <taxon>Merostomata</taxon>
        <taxon>Xiphosura</taxon>
        <taxon>Limulidae</taxon>
        <taxon>Limulus</taxon>
    </lineage>
</organism>
<evidence type="ECO:0000256" key="8">
    <source>
        <dbReference type="ARBA" id="ARBA00023157"/>
    </source>
</evidence>
<dbReference type="InterPro" id="IPR003599">
    <property type="entry name" value="Ig_sub"/>
</dbReference>
<dbReference type="Pfam" id="PF00041">
    <property type="entry name" value="fn3"/>
    <property type="match status" value="1"/>
</dbReference>
<dbReference type="InterPro" id="IPR013783">
    <property type="entry name" value="Ig-like_fold"/>
</dbReference>
<evidence type="ECO:0000256" key="2">
    <source>
        <dbReference type="ARBA" id="ARBA00008921"/>
    </source>
</evidence>
<dbReference type="SUPFAM" id="SSF48726">
    <property type="entry name" value="Immunoglobulin"/>
    <property type="match status" value="3"/>
</dbReference>
<dbReference type="Pfam" id="PF07679">
    <property type="entry name" value="I-set"/>
    <property type="match status" value="1"/>
</dbReference>
<protein>
    <submittedName>
        <fullName evidence="15">Synaptogenesis protein syg-2-like</fullName>
    </submittedName>
</protein>
<dbReference type="InterPro" id="IPR013098">
    <property type="entry name" value="Ig_I-set"/>
</dbReference>
<dbReference type="PANTHER" id="PTHR45080:SF8">
    <property type="entry name" value="IG-LIKE DOMAIN-CONTAINING PROTEIN"/>
    <property type="match status" value="1"/>
</dbReference>
<gene>
    <name evidence="15" type="primary">LOC111083545</name>
</gene>
<evidence type="ECO:0000256" key="7">
    <source>
        <dbReference type="ARBA" id="ARBA00023136"/>
    </source>
</evidence>
<feature type="domain" description="Ig-like" evidence="12">
    <location>
        <begin position="225"/>
        <end position="323"/>
    </location>
</feature>
<keyword evidence="9" id="KW-0675">Receptor</keyword>
<keyword evidence="7" id="KW-0472">Membrane</keyword>
<evidence type="ECO:0000256" key="4">
    <source>
        <dbReference type="ARBA" id="ARBA00022729"/>
    </source>
</evidence>
<evidence type="ECO:0000313" key="15">
    <source>
        <dbReference type="RefSeq" id="XP_022235838.1"/>
    </source>
</evidence>
<evidence type="ECO:0000256" key="3">
    <source>
        <dbReference type="ARBA" id="ARBA00022692"/>
    </source>
</evidence>
<evidence type="ECO:0000256" key="10">
    <source>
        <dbReference type="ARBA" id="ARBA00023180"/>
    </source>
</evidence>
<keyword evidence="6" id="KW-1133">Transmembrane helix</keyword>
<dbReference type="CDD" id="cd00096">
    <property type="entry name" value="Ig"/>
    <property type="match status" value="1"/>
</dbReference>
<dbReference type="GeneID" id="111083545"/>
<keyword evidence="3" id="KW-0812">Transmembrane</keyword>
<evidence type="ECO:0000259" key="12">
    <source>
        <dbReference type="PROSITE" id="PS50835"/>
    </source>
</evidence>
<keyword evidence="14" id="KW-1185">Reference proteome</keyword>
<dbReference type="RefSeq" id="XP_022235838.1">
    <property type="nucleotide sequence ID" value="XM_022380130.1"/>
</dbReference>
<dbReference type="PROSITE" id="PS50835">
    <property type="entry name" value="IG_LIKE"/>
    <property type="match status" value="3"/>
</dbReference>
<dbReference type="InterPro" id="IPR007110">
    <property type="entry name" value="Ig-like_dom"/>
</dbReference>
<feature type="domain" description="Fibronectin type-III" evidence="13">
    <location>
        <begin position="330"/>
        <end position="421"/>
    </location>
</feature>
<dbReference type="SUPFAM" id="SSF49265">
    <property type="entry name" value="Fibronectin type III"/>
    <property type="match status" value="1"/>
</dbReference>
<evidence type="ECO:0000256" key="1">
    <source>
        <dbReference type="ARBA" id="ARBA00004479"/>
    </source>
</evidence>
<sequence length="424" mass="46680">MMGLFSHASPPTASLTVLQGTTSFCRFYVDKPEFMESLKNVVVLEGESVTVNMSAKSNPGTVRYYWSRAGVPITLVQEVVTGHTVNPRINAEGPVLLLRDVSRKDSGNLHCVAENSEGSSNATVELNVLYPATILNLTENQMAVEGENVTLGCWIDANPITYGSISWKKKGSQAVLPSKSLVLGRSFLELIKVTRDVAGIYECNAYNGIGLKDVLSVEVVVMYKPVILEPVIQYNSDSQDGAGVTMSCTVDATPNVTITWYLGSQLISWTATSSNYQVQYHNDGQTVWTSVLHIKKLHYFAFGNYTCRAENNVGYSSTTVELIPSNFPEISRNVSVSSVTHNSVLISWKPGFNGVLPQTFTVLWRKVGQKHLSKVEGITGPSYLAQGLDSETDYEFFITAFNKRGISEKLAESFKVRTKCKIFF</sequence>
<dbReference type="CDD" id="cd00063">
    <property type="entry name" value="FN3"/>
    <property type="match status" value="1"/>
</dbReference>
<dbReference type="InterPro" id="IPR003598">
    <property type="entry name" value="Ig_sub2"/>
</dbReference>
<reference evidence="15" key="1">
    <citation type="submission" date="2025-08" db="UniProtKB">
        <authorList>
            <consortium name="RefSeq"/>
        </authorList>
    </citation>
    <scope>IDENTIFICATION</scope>
    <source>
        <tissue evidence="15">Muscle</tissue>
    </source>
</reference>
<dbReference type="Proteomes" id="UP000694941">
    <property type="component" value="Unplaced"/>
</dbReference>
<evidence type="ECO:0000313" key="14">
    <source>
        <dbReference type="Proteomes" id="UP000694941"/>
    </source>
</evidence>
<dbReference type="InterPro" id="IPR036116">
    <property type="entry name" value="FN3_sf"/>
</dbReference>